<dbReference type="NCBIfam" id="NF038143">
    <property type="entry name" value="HYxxLL"/>
    <property type="match status" value="1"/>
</dbReference>
<evidence type="ECO:0000256" key="1">
    <source>
        <dbReference type="SAM" id="Phobius"/>
    </source>
</evidence>
<protein>
    <submittedName>
        <fullName evidence="2">Uncharacterized protein</fullName>
    </submittedName>
</protein>
<dbReference type="AlphaFoldDB" id="A0A1M7YF83"/>
<keyword evidence="1" id="KW-1133">Transmembrane helix</keyword>
<dbReference type="EMBL" id="FRFE01000024">
    <property type="protein sequence ID" value="SHO51302.1"/>
    <property type="molecule type" value="Genomic_DNA"/>
</dbReference>
<keyword evidence="1" id="KW-0472">Membrane</keyword>
<gene>
    <name evidence="2" type="ORF">SAMN02745220_03943</name>
</gene>
<evidence type="ECO:0000313" key="2">
    <source>
        <dbReference type="EMBL" id="SHO51302.1"/>
    </source>
</evidence>
<reference evidence="2 3" key="1">
    <citation type="submission" date="2016-12" db="EMBL/GenBank/DDBJ databases">
        <authorList>
            <person name="Song W.-J."/>
            <person name="Kurnit D.M."/>
        </authorList>
    </citation>
    <scope>NUCLEOTIDE SEQUENCE [LARGE SCALE GENOMIC DNA]</scope>
    <source>
        <strain evidence="2 3">DSM 18488</strain>
    </source>
</reference>
<organism evidence="2 3">
    <name type="scientific">Desulfopila aestuarii DSM 18488</name>
    <dbReference type="NCBI Taxonomy" id="1121416"/>
    <lineage>
        <taxon>Bacteria</taxon>
        <taxon>Pseudomonadati</taxon>
        <taxon>Thermodesulfobacteriota</taxon>
        <taxon>Desulfobulbia</taxon>
        <taxon>Desulfobulbales</taxon>
        <taxon>Desulfocapsaceae</taxon>
        <taxon>Desulfopila</taxon>
    </lineage>
</organism>
<sequence length="203" mass="23380">MGISTPGVRSLSLEEKRKIILAYEEAMAGRLASQVLEKPVPPIWMILIPVFFVFYAWKIKEYSNGLKTFADHYLVSRRRALETAYEAVRNNTIPEVEPLVAKAEALPPEVRPLYRDWISLLIDHYHNLLTAKGESVEDMIRTHYRNKSNYLFVANRLSSAEKNFNSALVPKVEGDREDVHFIADRMQQSLIALSREEVEKVFS</sequence>
<dbReference type="STRING" id="1121416.SAMN02745220_03943"/>
<accession>A0A1M7YF83</accession>
<keyword evidence="1" id="KW-0812">Transmembrane</keyword>
<proteinExistence type="predicted"/>
<evidence type="ECO:0000313" key="3">
    <source>
        <dbReference type="Proteomes" id="UP000184603"/>
    </source>
</evidence>
<feature type="transmembrane region" description="Helical" evidence="1">
    <location>
        <begin position="40"/>
        <end position="57"/>
    </location>
</feature>
<keyword evidence="3" id="KW-1185">Reference proteome</keyword>
<dbReference type="Proteomes" id="UP000184603">
    <property type="component" value="Unassembled WGS sequence"/>
</dbReference>
<name>A0A1M7YF83_9BACT</name>